<dbReference type="PANTHER" id="PTHR38035:SF1">
    <property type="entry name" value="ANCILLARY SECYEG TRANSLOCON SUBUNIT"/>
    <property type="match status" value="1"/>
</dbReference>
<dbReference type="GO" id="GO:0044877">
    <property type="term" value="F:protein-containing complex binding"/>
    <property type="evidence" value="ECO:0007669"/>
    <property type="project" value="InterPro"/>
</dbReference>
<name>A0A248LFA1_9NEIS</name>
<keyword evidence="4 9" id="KW-1133">Transmembrane helix</keyword>
<evidence type="ECO:0000256" key="1">
    <source>
        <dbReference type="ARBA" id="ARBA00004401"/>
    </source>
</evidence>
<dbReference type="RefSeq" id="WP_088860139.1">
    <property type="nucleotide sequence ID" value="NZ_CP022115.1"/>
</dbReference>
<reference evidence="12" key="1">
    <citation type="submission" date="2017-06" db="EMBL/GenBank/DDBJ databases">
        <title>Whole genome sequence of Laribacter hongkongensis LHGZ1.</title>
        <authorList>
            <person name="Chen D."/>
            <person name="Wu H."/>
            <person name="Chen J."/>
        </authorList>
    </citation>
    <scope>NUCLEOTIDE SEQUENCE [LARGE SCALE GENOMIC DNA]</scope>
    <source>
        <strain evidence="12">LHGZ1</strain>
    </source>
</reference>
<dbReference type="AlphaFoldDB" id="A0A248LFA1"/>
<evidence type="ECO:0000256" key="9">
    <source>
        <dbReference type="SAM" id="Phobius"/>
    </source>
</evidence>
<evidence type="ECO:0000256" key="2">
    <source>
        <dbReference type="ARBA" id="ARBA00022475"/>
    </source>
</evidence>
<keyword evidence="6" id="KW-0143">Chaperone</keyword>
<dbReference type="Pfam" id="PF09976">
    <property type="entry name" value="TPR_21"/>
    <property type="match status" value="1"/>
</dbReference>
<feature type="domain" description="Ancillary SecYEG translocon subunit/Cell division coordinator CpoB TPR" evidence="10">
    <location>
        <begin position="15"/>
        <end position="208"/>
    </location>
</feature>
<dbReference type="EMBL" id="CP022115">
    <property type="protein sequence ID" value="ASJ23510.1"/>
    <property type="molecule type" value="Genomic_DNA"/>
</dbReference>
<dbReference type="PANTHER" id="PTHR38035">
    <property type="entry name" value="UPF0070 PROTEIN YFGM"/>
    <property type="match status" value="1"/>
</dbReference>
<evidence type="ECO:0000256" key="6">
    <source>
        <dbReference type="ARBA" id="ARBA00023186"/>
    </source>
</evidence>
<dbReference type="InterPro" id="IPR018704">
    <property type="entry name" value="SecYEG/CpoB_TPR"/>
</dbReference>
<dbReference type="OrthoDB" id="8521102at2"/>
<feature type="transmembrane region" description="Helical" evidence="9">
    <location>
        <begin position="21"/>
        <end position="39"/>
    </location>
</feature>
<dbReference type="Proteomes" id="UP000197424">
    <property type="component" value="Chromosome"/>
</dbReference>
<evidence type="ECO:0000313" key="12">
    <source>
        <dbReference type="Proteomes" id="UP000197424"/>
    </source>
</evidence>
<evidence type="ECO:0000313" key="11">
    <source>
        <dbReference type="EMBL" id="ASJ23510.1"/>
    </source>
</evidence>
<keyword evidence="5 9" id="KW-0472">Membrane</keyword>
<evidence type="ECO:0000256" key="8">
    <source>
        <dbReference type="ARBA" id="ARBA00024235"/>
    </source>
</evidence>
<evidence type="ECO:0000259" key="10">
    <source>
        <dbReference type="Pfam" id="PF09976"/>
    </source>
</evidence>
<sequence length="211" mass="22536">MAFDLQEQEQIDAAKAFWQQWGKWISLAVIVVALGYLGYQGWKYYRSHQAEQAALLYAPVETAVTEGDAGKLVASAKALQDAYPKSGYAARASLLAARVAFDKGDTKTAEQELRWVAGNAAEPAVKAVAQLRLAGLQLDAGQTDAALAELAKPIDATFLPQQLELKGDALLVKGDRQGARAAYQEAIAKLAPDAPQLALLNVKLDALGGEQ</sequence>
<dbReference type="InterPro" id="IPR026039">
    <property type="entry name" value="YfgM"/>
</dbReference>
<keyword evidence="3 9" id="KW-0812">Transmembrane</keyword>
<protein>
    <recommendedName>
        <fullName evidence="8">Ancillary SecYEG translocon subunit</fullName>
    </recommendedName>
</protein>
<dbReference type="GO" id="GO:0005886">
    <property type="term" value="C:plasma membrane"/>
    <property type="evidence" value="ECO:0007669"/>
    <property type="project" value="UniProtKB-SubCell"/>
</dbReference>
<proteinExistence type="inferred from homology"/>
<dbReference type="Gene3D" id="1.25.40.10">
    <property type="entry name" value="Tetratricopeptide repeat domain"/>
    <property type="match status" value="1"/>
</dbReference>
<dbReference type="InterPro" id="IPR011990">
    <property type="entry name" value="TPR-like_helical_dom_sf"/>
</dbReference>
<keyword evidence="2" id="KW-1003">Cell membrane</keyword>
<evidence type="ECO:0000256" key="5">
    <source>
        <dbReference type="ARBA" id="ARBA00023136"/>
    </source>
</evidence>
<evidence type="ECO:0000256" key="4">
    <source>
        <dbReference type="ARBA" id="ARBA00022989"/>
    </source>
</evidence>
<accession>A0A248LFA1</accession>
<dbReference type="PIRSF" id="PIRSF006170">
    <property type="entry name" value="YfgM"/>
    <property type="match status" value="1"/>
</dbReference>
<comment type="similarity">
    <text evidence="7">Belongs to the YfgM family.</text>
</comment>
<evidence type="ECO:0000256" key="7">
    <source>
        <dbReference type="ARBA" id="ARBA00024197"/>
    </source>
</evidence>
<comment type="subcellular location">
    <subcellularLocation>
        <location evidence="1">Cell membrane</location>
        <topology evidence="1">Single-pass type II membrane protein</topology>
    </subcellularLocation>
</comment>
<evidence type="ECO:0000256" key="3">
    <source>
        <dbReference type="ARBA" id="ARBA00022692"/>
    </source>
</evidence>
<gene>
    <name evidence="11" type="ORF">LHGZ1_0679</name>
</gene>
<organism evidence="11 12">
    <name type="scientific">Laribacter hongkongensis</name>
    <dbReference type="NCBI Taxonomy" id="168471"/>
    <lineage>
        <taxon>Bacteria</taxon>
        <taxon>Pseudomonadati</taxon>
        <taxon>Pseudomonadota</taxon>
        <taxon>Betaproteobacteria</taxon>
        <taxon>Neisseriales</taxon>
        <taxon>Aquaspirillaceae</taxon>
        <taxon>Laribacter</taxon>
    </lineage>
</organism>